<protein>
    <submittedName>
        <fullName evidence="1">Uncharacterized protein</fullName>
    </submittedName>
</protein>
<organism evidence="1 2">
    <name type="scientific">Botryotinia fuckeliana (strain T4)</name>
    <name type="common">Noble rot fungus</name>
    <name type="synonym">Botrytis cinerea</name>
    <dbReference type="NCBI Taxonomy" id="999810"/>
    <lineage>
        <taxon>Eukaryota</taxon>
        <taxon>Fungi</taxon>
        <taxon>Dikarya</taxon>
        <taxon>Ascomycota</taxon>
        <taxon>Pezizomycotina</taxon>
        <taxon>Leotiomycetes</taxon>
        <taxon>Helotiales</taxon>
        <taxon>Sclerotiniaceae</taxon>
        <taxon>Botrytis</taxon>
    </lineage>
</organism>
<dbReference type="HOGENOM" id="CLU_3142828_0_0_1"/>
<dbReference type="Proteomes" id="UP000008177">
    <property type="component" value="Unplaced contigs"/>
</dbReference>
<evidence type="ECO:0000313" key="2">
    <source>
        <dbReference type="Proteomes" id="UP000008177"/>
    </source>
</evidence>
<dbReference type="EMBL" id="FQ790265">
    <property type="protein sequence ID" value="CCD43846.1"/>
    <property type="molecule type" value="Genomic_DNA"/>
</dbReference>
<reference evidence="2" key="1">
    <citation type="journal article" date="2011" name="PLoS Genet.">
        <title>Genomic analysis of the necrotrophic fungal pathogens Sclerotinia sclerotiorum and Botrytis cinerea.</title>
        <authorList>
            <person name="Amselem J."/>
            <person name="Cuomo C.A."/>
            <person name="van Kan J.A."/>
            <person name="Viaud M."/>
            <person name="Benito E.P."/>
            <person name="Couloux A."/>
            <person name="Coutinho P.M."/>
            <person name="de Vries R.P."/>
            <person name="Dyer P.S."/>
            <person name="Fillinger S."/>
            <person name="Fournier E."/>
            <person name="Gout L."/>
            <person name="Hahn M."/>
            <person name="Kohn L."/>
            <person name="Lapalu N."/>
            <person name="Plummer K.M."/>
            <person name="Pradier J.M."/>
            <person name="Quevillon E."/>
            <person name="Sharon A."/>
            <person name="Simon A."/>
            <person name="ten Have A."/>
            <person name="Tudzynski B."/>
            <person name="Tudzynski P."/>
            <person name="Wincker P."/>
            <person name="Andrew M."/>
            <person name="Anthouard V."/>
            <person name="Beever R.E."/>
            <person name="Beffa R."/>
            <person name="Benoit I."/>
            <person name="Bouzid O."/>
            <person name="Brault B."/>
            <person name="Chen Z."/>
            <person name="Choquer M."/>
            <person name="Collemare J."/>
            <person name="Cotton P."/>
            <person name="Danchin E.G."/>
            <person name="Da Silva C."/>
            <person name="Gautier A."/>
            <person name="Giraud C."/>
            <person name="Giraud T."/>
            <person name="Gonzalez C."/>
            <person name="Grossetete S."/>
            <person name="Guldener U."/>
            <person name="Henrissat B."/>
            <person name="Howlett B.J."/>
            <person name="Kodira C."/>
            <person name="Kretschmer M."/>
            <person name="Lappartient A."/>
            <person name="Leroch M."/>
            <person name="Levis C."/>
            <person name="Mauceli E."/>
            <person name="Neuveglise C."/>
            <person name="Oeser B."/>
            <person name="Pearson M."/>
            <person name="Poulain J."/>
            <person name="Poussereau N."/>
            <person name="Quesneville H."/>
            <person name="Rascle C."/>
            <person name="Schumacher J."/>
            <person name="Segurens B."/>
            <person name="Sexton A."/>
            <person name="Silva E."/>
            <person name="Sirven C."/>
            <person name="Soanes D.M."/>
            <person name="Talbot N.J."/>
            <person name="Templeton M."/>
            <person name="Yandava C."/>
            <person name="Yarden O."/>
            <person name="Zeng Q."/>
            <person name="Rollins J.A."/>
            <person name="Lebrun M.H."/>
            <person name="Dickman M."/>
        </authorList>
    </citation>
    <scope>NUCLEOTIDE SEQUENCE [LARGE SCALE GENOMIC DNA]</scope>
    <source>
        <strain evidence="2">T4</strain>
    </source>
</reference>
<gene>
    <name evidence="1" type="ORF">BofuT4_uP010940.1</name>
</gene>
<evidence type="ECO:0000313" key="1">
    <source>
        <dbReference type="EMBL" id="CCD43846.1"/>
    </source>
</evidence>
<proteinExistence type="predicted"/>
<dbReference type="AlphaFoldDB" id="G2XTD2"/>
<accession>G2XTD2</accession>
<name>G2XTD2_BOTF4</name>
<dbReference type="InParanoid" id="G2XTD2"/>
<sequence length="49" mass="5604">MDWLSDWLMDGRIDLMEKDTSFLRPFIDIVCGSNLNEKMMGSSGVCDVM</sequence>